<evidence type="ECO:0000256" key="1">
    <source>
        <dbReference type="ARBA" id="ARBA00001971"/>
    </source>
</evidence>
<name>A7ICA2_XANP2</name>
<proteinExistence type="inferred from homology"/>
<dbReference type="PhylomeDB" id="A7ICA2"/>
<protein>
    <submittedName>
        <fullName evidence="4">Cytochrome P450</fullName>
    </submittedName>
</protein>
<dbReference type="Gene3D" id="1.10.630.10">
    <property type="entry name" value="Cytochrome P450"/>
    <property type="match status" value="1"/>
</dbReference>
<dbReference type="GO" id="GO:0004497">
    <property type="term" value="F:monooxygenase activity"/>
    <property type="evidence" value="ECO:0007669"/>
    <property type="project" value="UniProtKB-KW"/>
</dbReference>
<dbReference type="PANTHER" id="PTHR46696:SF1">
    <property type="entry name" value="CYTOCHROME P450 YJIB-RELATED"/>
    <property type="match status" value="1"/>
</dbReference>
<dbReference type="EMBL" id="CP000781">
    <property type="protein sequence ID" value="ABS65645.1"/>
    <property type="molecule type" value="Genomic_DNA"/>
</dbReference>
<dbReference type="STRING" id="78245.Xaut_0387"/>
<keyword evidence="3" id="KW-0349">Heme</keyword>
<dbReference type="AlphaFoldDB" id="A7ICA2"/>
<organism evidence="4 5">
    <name type="scientific">Xanthobacter autotrophicus (strain ATCC BAA-1158 / Py2)</name>
    <dbReference type="NCBI Taxonomy" id="78245"/>
    <lineage>
        <taxon>Bacteria</taxon>
        <taxon>Pseudomonadati</taxon>
        <taxon>Pseudomonadota</taxon>
        <taxon>Alphaproteobacteria</taxon>
        <taxon>Hyphomicrobiales</taxon>
        <taxon>Xanthobacteraceae</taxon>
        <taxon>Xanthobacter</taxon>
    </lineage>
</organism>
<sequence length="427" mass="46671">MSAATEGPATGCNGTASPTPLLDRLAALRPAERWPLARDFIANEARAFFAELRAYAPIYETSEVTLIAKRADVIEVLSLPKVFTVDLYKPKMGDFMLAMDETIVNYRDKSVMRAILAWDDLPKIRAVAAEVADAALDAAGCEIEAVQQLARHVPMRIVQRCFGIHGPDQDLLDWSYANQMDQFNNLPYDDRPDADAIHQAAEDSRVKLRNLFAQLIPARIAEIKAGTAPDDSLTRILSLNLPAADHFGMDRVVINVGGLLIGAIETTAEAVINALAELFARPEALAGARAAAEAGDDAAFDGYVWEALRFSPIVAFMFREAASTITIGQGTDREKVIGTGTVVLPLSLSAMFDPDFVPDPEAFRPDRPFHTYLHFGYGHHECLGRYVGGVMIPEIVKRVLKRPAARPLAPVDMAGTPFPQNYRIGLE</sequence>
<keyword evidence="5" id="KW-1185">Reference proteome</keyword>
<dbReference type="Proteomes" id="UP000002417">
    <property type="component" value="Chromosome"/>
</dbReference>
<dbReference type="Pfam" id="PF00067">
    <property type="entry name" value="p450"/>
    <property type="match status" value="1"/>
</dbReference>
<dbReference type="InterPro" id="IPR017972">
    <property type="entry name" value="Cyt_P450_CS"/>
</dbReference>
<evidence type="ECO:0000313" key="5">
    <source>
        <dbReference type="Proteomes" id="UP000002417"/>
    </source>
</evidence>
<evidence type="ECO:0000256" key="3">
    <source>
        <dbReference type="RuleBase" id="RU000461"/>
    </source>
</evidence>
<dbReference type="KEGG" id="xau:Xaut_0387"/>
<dbReference type="OrthoDB" id="236246at2"/>
<dbReference type="GO" id="GO:0020037">
    <property type="term" value="F:heme binding"/>
    <property type="evidence" value="ECO:0007669"/>
    <property type="project" value="InterPro"/>
</dbReference>
<accession>A7ICA2</accession>
<keyword evidence="3" id="KW-0503">Monooxygenase</keyword>
<dbReference type="PROSITE" id="PS00086">
    <property type="entry name" value="CYTOCHROME_P450"/>
    <property type="match status" value="1"/>
</dbReference>
<dbReference type="GO" id="GO:0016705">
    <property type="term" value="F:oxidoreductase activity, acting on paired donors, with incorporation or reduction of molecular oxygen"/>
    <property type="evidence" value="ECO:0007669"/>
    <property type="project" value="InterPro"/>
</dbReference>
<keyword evidence="3" id="KW-0408">Iron</keyword>
<dbReference type="GO" id="GO:0005506">
    <property type="term" value="F:iron ion binding"/>
    <property type="evidence" value="ECO:0007669"/>
    <property type="project" value="InterPro"/>
</dbReference>
<evidence type="ECO:0000313" key="4">
    <source>
        <dbReference type="EMBL" id="ABS65645.1"/>
    </source>
</evidence>
<gene>
    <name evidence="4" type="ordered locus">Xaut_0387</name>
</gene>
<keyword evidence="3" id="KW-0479">Metal-binding</keyword>
<dbReference type="InterPro" id="IPR036396">
    <property type="entry name" value="Cyt_P450_sf"/>
</dbReference>
<dbReference type="eggNOG" id="COG2124">
    <property type="taxonomic scope" value="Bacteria"/>
</dbReference>
<dbReference type="InterPro" id="IPR001128">
    <property type="entry name" value="Cyt_P450"/>
</dbReference>
<evidence type="ECO:0000256" key="2">
    <source>
        <dbReference type="ARBA" id="ARBA00010617"/>
    </source>
</evidence>
<dbReference type="SUPFAM" id="SSF48264">
    <property type="entry name" value="Cytochrome P450"/>
    <property type="match status" value="1"/>
</dbReference>
<keyword evidence="3" id="KW-0560">Oxidoreductase</keyword>
<reference evidence="4 5" key="1">
    <citation type="submission" date="2007-07" db="EMBL/GenBank/DDBJ databases">
        <title>Complete sequence of chromosome of Xanthobacter autotrophicus Py2.</title>
        <authorList>
            <consortium name="US DOE Joint Genome Institute"/>
            <person name="Copeland A."/>
            <person name="Lucas S."/>
            <person name="Lapidus A."/>
            <person name="Barry K."/>
            <person name="Glavina del Rio T."/>
            <person name="Hammon N."/>
            <person name="Israni S."/>
            <person name="Dalin E."/>
            <person name="Tice H."/>
            <person name="Pitluck S."/>
            <person name="Sims D."/>
            <person name="Brettin T."/>
            <person name="Bruce D."/>
            <person name="Detter J.C."/>
            <person name="Han C."/>
            <person name="Tapia R."/>
            <person name="Brainard J."/>
            <person name="Schmutz J."/>
            <person name="Larimer F."/>
            <person name="Land M."/>
            <person name="Hauser L."/>
            <person name="Kyrpides N."/>
            <person name="Kim E."/>
            <person name="Ensigns S.A."/>
            <person name="Richardson P."/>
        </authorList>
    </citation>
    <scope>NUCLEOTIDE SEQUENCE [LARGE SCALE GENOMIC DNA]</scope>
    <source>
        <strain evidence="5">ATCC BAA-1158 / Py2</strain>
    </source>
</reference>
<comment type="cofactor">
    <cofactor evidence="1">
        <name>heme</name>
        <dbReference type="ChEBI" id="CHEBI:30413"/>
    </cofactor>
</comment>
<comment type="similarity">
    <text evidence="2 3">Belongs to the cytochrome P450 family.</text>
</comment>
<dbReference type="HOGENOM" id="CLU_034075_0_0_5"/>
<dbReference type="PANTHER" id="PTHR46696">
    <property type="entry name" value="P450, PUTATIVE (EUROFUNG)-RELATED"/>
    <property type="match status" value="1"/>
</dbReference>